<dbReference type="GO" id="GO:0016861">
    <property type="term" value="F:intramolecular oxidoreductase activity, interconverting aldoses and ketoses"/>
    <property type="evidence" value="ECO:0007669"/>
    <property type="project" value="UniProtKB-ARBA"/>
</dbReference>
<proteinExistence type="inferred from homology"/>
<dbReference type="PANTHER" id="PTHR30345">
    <property type="entry name" value="RIBOSE-5-PHOSPHATE ISOMERASE B"/>
    <property type="match status" value="1"/>
</dbReference>
<dbReference type="PANTHER" id="PTHR30345:SF0">
    <property type="entry name" value="DNA DAMAGE-REPAIR_TOLERATION PROTEIN DRT102"/>
    <property type="match status" value="1"/>
</dbReference>
<dbReference type="Gene3D" id="3.40.1400.10">
    <property type="entry name" value="Sugar-phosphate isomerase, RpiB/LacA/LacB"/>
    <property type="match status" value="1"/>
</dbReference>
<dbReference type="NCBIfam" id="NF004051">
    <property type="entry name" value="PRK05571.1"/>
    <property type="match status" value="1"/>
</dbReference>
<comment type="caution">
    <text evidence="2">The sequence shown here is derived from an EMBL/GenBank/DDBJ whole genome shotgun (WGS) entry which is preliminary data.</text>
</comment>
<dbReference type="PIRSF" id="PIRSF005384">
    <property type="entry name" value="RpiB_LacA_B"/>
    <property type="match status" value="1"/>
</dbReference>
<dbReference type="Pfam" id="PF02502">
    <property type="entry name" value="LacAB_rpiB"/>
    <property type="match status" value="1"/>
</dbReference>
<accession>A0A8J6J7X6</accession>
<dbReference type="GO" id="GO:0005975">
    <property type="term" value="P:carbohydrate metabolic process"/>
    <property type="evidence" value="ECO:0007669"/>
    <property type="project" value="InterPro"/>
</dbReference>
<evidence type="ECO:0000313" key="3">
    <source>
        <dbReference type="Proteomes" id="UP000628736"/>
    </source>
</evidence>
<organism evidence="2 3">
    <name type="scientific">Flintibacter hominis</name>
    <dbReference type="NCBI Taxonomy" id="2763048"/>
    <lineage>
        <taxon>Bacteria</taxon>
        <taxon>Bacillati</taxon>
        <taxon>Bacillota</taxon>
        <taxon>Clostridia</taxon>
        <taxon>Eubacteriales</taxon>
        <taxon>Flintibacter</taxon>
    </lineage>
</organism>
<name>A0A8J6J7X6_9FIRM</name>
<protein>
    <submittedName>
        <fullName evidence="2">RpiB/LacA/LacB family sugar-phosphate isomerase</fullName>
    </submittedName>
</protein>
<dbReference type="RefSeq" id="WP_147572882.1">
    <property type="nucleotide sequence ID" value="NZ_JACOPO010000002.1"/>
</dbReference>
<evidence type="ECO:0000313" key="2">
    <source>
        <dbReference type="EMBL" id="MBC5722145.1"/>
    </source>
</evidence>
<dbReference type="NCBIfam" id="TIGR00689">
    <property type="entry name" value="rpiB_lacA_lacB"/>
    <property type="match status" value="1"/>
</dbReference>
<dbReference type="AlphaFoldDB" id="A0A8J6J7X6"/>
<dbReference type="SUPFAM" id="SSF89623">
    <property type="entry name" value="Ribose/Galactose isomerase RpiB/AlsB"/>
    <property type="match status" value="1"/>
</dbReference>
<comment type="similarity">
    <text evidence="1">Belongs to the LacAB/RpiB family.</text>
</comment>
<keyword evidence="2" id="KW-0413">Isomerase</keyword>
<dbReference type="InterPro" id="IPR036569">
    <property type="entry name" value="RpiB_LacA_LacB_sf"/>
</dbReference>
<evidence type="ECO:0000256" key="1">
    <source>
        <dbReference type="ARBA" id="ARBA00008754"/>
    </source>
</evidence>
<dbReference type="InterPro" id="IPR003500">
    <property type="entry name" value="RpiB_LacA_LacB"/>
</dbReference>
<gene>
    <name evidence="2" type="ORF">H8S11_04860</name>
</gene>
<dbReference type="Proteomes" id="UP000628736">
    <property type="component" value="Unassembled WGS sequence"/>
</dbReference>
<keyword evidence="3" id="KW-1185">Reference proteome</keyword>
<sequence length="157" mass="16865">MKITIAADPGGAELKETIKKHLETCGYDVTDKGSREGERVLYPSVGDVVASDIQSGKADVGIVLCGTGMGVSIVANKHRGVYCAVVESIYAAYNCREINNCNCLALGGNIIGPGLGIQIVDTFLNTKWKADADEVRGKRLEAFLDAVRNIEDKQFRT</sequence>
<dbReference type="EMBL" id="JACOPO010000002">
    <property type="protein sequence ID" value="MBC5722145.1"/>
    <property type="molecule type" value="Genomic_DNA"/>
</dbReference>
<reference evidence="2" key="1">
    <citation type="submission" date="2020-08" db="EMBL/GenBank/DDBJ databases">
        <title>Genome public.</title>
        <authorList>
            <person name="Liu C."/>
            <person name="Sun Q."/>
        </authorList>
    </citation>
    <scope>NUCLEOTIDE SEQUENCE</scope>
    <source>
        <strain evidence="2">NSJ-23</strain>
    </source>
</reference>